<dbReference type="InterPro" id="IPR002110">
    <property type="entry name" value="Ankyrin_rpt"/>
</dbReference>
<gene>
    <name evidence="5" type="ORF">B7P43_G08584</name>
</gene>
<feature type="compositionally biased region" description="Polar residues" evidence="4">
    <location>
        <begin position="269"/>
        <end position="278"/>
    </location>
</feature>
<feature type="region of interest" description="Disordered" evidence="4">
    <location>
        <begin position="242"/>
        <end position="278"/>
    </location>
</feature>
<dbReference type="PANTHER" id="PTHR24173">
    <property type="entry name" value="ANKYRIN REPEAT CONTAINING"/>
    <property type="match status" value="1"/>
</dbReference>
<dbReference type="SUPFAM" id="SSF48403">
    <property type="entry name" value="Ankyrin repeat"/>
    <property type="match status" value="1"/>
</dbReference>
<feature type="repeat" description="ANK" evidence="3">
    <location>
        <begin position="70"/>
        <end position="93"/>
    </location>
</feature>
<dbReference type="InterPro" id="IPR036770">
    <property type="entry name" value="Ankyrin_rpt-contain_sf"/>
</dbReference>
<evidence type="ECO:0000256" key="4">
    <source>
        <dbReference type="SAM" id="MobiDB-lite"/>
    </source>
</evidence>
<dbReference type="InParanoid" id="A0A2J7PCD8"/>
<dbReference type="AlphaFoldDB" id="A0A2J7PCD8"/>
<dbReference type="Pfam" id="PF12796">
    <property type="entry name" value="Ank_2"/>
    <property type="match status" value="1"/>
</dbReference>
<proteinExistence type="predicted"/>
<sequence>MQEPIAVAARSKARSNAGIVGSNPTQGMDVCVYYVFEQTPVSYIVSNGLLSMLEAITELPGVDINKPDNEGNTPLHFAAQAGHVEVLNFMLNKCTVEVDARNAMGFTPLMKAALQGRTKCAKLLLFAGASPTLRDTGRGLRAEQWARFCGRYVCAEVIEKFARKLQISSGQNSSQSTGLKSRLQRAFRTNSSGSQSSSNRYSLVTQLTTAALCASSPVLPTPNVPPVIRSLMRPLTVPKLQVTPAASGETSDSCIEYHHTKDRPPTARPSGTRSKNKK</sequence>
<keyword evidence="1" id="KW-0677">Repeat</keyword>
<dbReference type="PRINTS" id="PR01415">
    <property type="entry name" value="ANKYRIN"/>
</dbReference>
<feature type="compositionally biased region" description="Polar residues" evidence="4">
    <location>
        <begin position="169"/>
        <end position="179"/>
    </location>
</feature>
<dbReference type="PROSITE" id="PS50088">
    <property type="entry name" value="ANK_REPEAT"/>
    <property type="match status" value="2"/>
</dbReference>
<organism evidence="5 6">
    <name type="scientific">Cryptotermes secundus</name>
    <dbReference type="NCBI Taxonomy" id="105785"/>
    <lineage>
        <taxon>Eukaryota</taxon>
        <taxon>Metazoa</taxon>
        <taxon>Ecdysozoa</taxon>
        <taxon>Arthropoda</taxon>
        <taxon>Hexapoda</taxon>
        <taxon>Insecta</taxon>
        <taxon>Pterygota</taxon>
        <taxon>Neoptera</taxon>
        <taxon>Polyneoptera</taxon>
        <taxon>Dictyoptera</taxon>
        <taxon>Blattodea</taxon>
        <taxon>Blattoidea</taxon>
        <taxon>Termitoidae</taxon>
        <taxon>Kalotermitidae</taxon>
        <taxon>Cryptotermitinae</taxon>
        <taxon>Cryptotermes</taxon>
    </lineage>
</organism>
<evidence type="ECO:0000313" key="5">
    <source>
        <dbReference type="EMBL" id="PNF13994.1"/>
    </source>
</evidence>
<evidence type="ECO:0000256" key="2">
    <source>
        <dbReference type="ARBA" id="ARBA00023043"/>
    </source>
</evidence>
<evidence type="ECO:0000256" key="3">
    <source>
        <dbReference type="PROSITE-ProRule" id="PRU00023"/>
    </source>
</evidence>
<comment type="caution">
    <text evidence="5">The sequence shown here is derived from an EMBL/GenBank/DDBJ whole genome shotgun (WGS) entry which is preliminary data.</text>
</comment>
<feature type="compositionally biased region" description="Basic and acidic residues" evidence="4">
    <location>
        <begin position="255"/>
        <end position="265"/>
    </location>
</feature>
<dbReference type="OrthoDB" id="5406014at2759"/>
<feature type="compositionally biased region" description="Low complexity" evidence="4">
    <location>
        <begin position="191"/>
        <end position="200"/>
    </location>
</feature>
<dbReference type="SMART" id="SM00248">
    <property type="entry name" value="ANK"/>
    <property type="match status" value="3"/>
</dbReference>
<feature type="region of interest" description="Disordered" evidence="4">
    <location>
        <begin position="169"/>
        <end position="200"/>
    </location>
</feature>
<dbReference type="Proteomes" id="UP000235965">
    <property type="component" value="Unassembled WGS sequence"/>
</dbReference>
<keyword evidence="6" id="KW-1185">Reference proteome</keyword>
<reference evidence="5 6" key="1">
    <citation type="submission" date="2017-12" db="EMBL/GenBank/DDBJ databases">
        <title>Hemimetabolous genomes reveal molecular basis of termite eusociality.</title>
        <authorList>
            <person name="Harrison M.C."/>
            <person name="Jongepier E."/>
            <person name="Robertson H.M."/>
            <person name="Arning N."/>
            <person name="Bitard-Feildel T."/>
            <person name="Chao H."/>
            <person name="Childers C.P."/>
            <person name="Dinh H."/>
            <person name="Doddapaneni H."/>
            <person name="Dugan S."/>
            <person name="Gowin J."/>
            <person name="Greiner C."/>
            <person name="Han Y."/>
            <person name="Hu H."/>
            <person name="Hughes D.S.T."/>
            <person name="Huylmans A.-K."/>
            <person name="Kemena C."/>
            <person name="Kremer L.P.M."/>
            <person name="Lee S.L."/>
            <person name="Lopez-Ezquerra A."/>
            <person name="Mallet L."/>
            <person name="Monroy-Kuhn J.M."/>
            <person name="Moser A."/>
            <person name="Murali S.C."/>
            <person name="Muzny D.M."/>
            <person name="Otani S."/>
            <person name="Piulachs M.-D."/>
            <person name="Poelchau M."/>
            <person name="Qu J."/>
            <person name="Schaub F."/>
            <person name="Wada-Katsumata A."/>
            <person name="Worley K.C."/>
            <person name="Xie Q."/>
            <person name="Ylla G."/>
            <person name="Poulsen M."/>
            <person name="Gibbs R.A."/>
            <person name="Schal C."/>
            <person name="Richards S."/>
            <person name="Belles X."/>
            <person name="Korb J."/>
            <person name="Bornberg-Bauer E."/>
        </authorList>
    </citation>
    <scope>NUCLEOTIDE SEQUENCE [LARGE SCALE GENOMIC DNA]</scope>
    <source>
        <tissue evidence="5">Whole body</tissue>
    </source>
</reference>
<dbReference type="Gene3D" id="1.25.40.20">
    <property type="entry name" value="Ankyrin repeat-containing domain"/>
    <property type="match status" value="1"/>
</dbReference>
<evidence type="ECO:0000313" key="6">
    <source>
        <dbReference type="Proteomes" id="UP000235965"/>
    </source>
</evidence>
<dbReference type="PANTHER" id="PTHR24173:SF40">
    <property type="entry name" value="AGAP006757-PA"/>
    <property type="match status" value="1"/>
</dbReference>
<keyword evidence="2 3" id="KW-0040">ANK repeat</keyword>
<dbReference type="STRING" id="105785.A0A2J7PCD8"/>
<evidence type="ECO:0000256" key="1">
    <source>
        <dbReference type="ARBA" id="ARBA00022737"/>
    </source>
</evidence>
<name>A0A2J7PCD8_9NEOP</name>
<protein>
    <submittedName>
        <fullName evidence="5">Uncharacterized protein</fullName>
    </submittedName>
</protein>
<feature type="repeat" description="ANK" evidence="3">
    <location>
        <begin position="104"/>
        <end position="136"/>
    </location>
</feature>
<dbReference type="PROSITE" id="PS50297">
    <property type="entry name" value="ANK_REP_REGION"/>
    <property type="match status" value="2"/>
</dbReference>
<dbReference type="EMBL" id="NEVH01027062">
    <property type="protein sequence ID" value="PNF13994.1"/>
    <property type="molecule type" value="Genomic_DNA"/>
</dbReference>
<accession>A0A2J7PCD8</accession>